<dbReference type="AlphaFoldDB" id="A0A3N4IBQ7"/>
<evidence type="ECO:0000313" key="3">
    <source>
        <dbReference type="Proteomes" id="UP000275078"/>
    </source>
</evidence>
<dbReference type="Proteomes" id="UP000275078">
    <property type="component" value="Unassembled WGS sequence"/>
</dbReference>
<keyword evidence="3" id="KW-1185">Reference proteome</keyword>
<feature type="chain" id="PRO_5018136634" evidence="1">
    <location>
        <begin position="18"/>
        <end position="239"/>
    </location>
</feature>
<organism evidence="2 3">
    <name type="scientific">Ascobolus immersus RN42</name>
    <dbReference type="NCBI Taxonomy" id="1160509"/>
    <lineage>
        <taxon>Eukaryota</taxon>
        <taxon>Fungi</taxon>
        <taxon>Dikarya</taxon>
        <taxon>Ascomycota</taxon>
        <taxon>Pezizomycotina</taxon>
        <taxon>Pezizomycetes</taxon>
        <taxon>Pezizales</taxon>
        <taxon>Ascobolaceae</taxon>
        <taxon>Ascobolus</taxon>
    </lineage>
</organism>
<evidence type="ECO:0000313" key="2">
    <source>
        <dbReference type="EMBL" id="RPA81590.1"/>
    </source>
</evidence>
<dbReference type="STRING" id="1160509.A0A3N4IBQ7"/>
<dbReference type="EMBL" id="ML119678">
    <property type="protein sequence ID" value="RPA81590.1"/>
    <property type="molecule type" value="Genomic_DNA"/>
</dbReference>
<feature type="signal peptide" evidence="1">
    <location>
        <begin position="1"/>
        <end position="17"/>
    </location>
</feature>
<sequence>MRSSLYLLTLFSVLAFSAPIPQDLPEATPIEIPAEIPVEAPIEAPIEVPVDAVEEPLDIPPASTDELEFIEVPPVFPDDPAAEPPTGTDPSLDDFTSNLDFGFCTDPTMVFLPGVNGRRVNEFTFLPNNSDGFFDTQGEALDAGTIASFICDNLVNSCQASAEAQAACKGAEEVVREFGDLKDQSVADAFNAALGFSFDDEPLEEEVPVEEGLEGVPVLDGPVEEVPEVELALAPAVAV</sequence>
<protein>
    <submittedName>
        <fullName evidence="2">Uncharacterized protein</fullName>
    </submittedName>
</protein>
<gene>
    <name evidence="2" type="ORF">BJ508DRAFT_414663</name>
</gene>
<dbReference type="OrthoDB" id="2141239at2759"/>
<name>A0A3N4IBQ7_ASCIM</name>
<accession>A0A3N4IBQ7</accession>
<proteinExistence type="predicted"/>
<reference evidence="2 3" key="1">
    <citation type="journal article" date="2018" name="Nat. Ecol. Evol.">
        <title>Pezizomycetes genomes reveal the molecular basis of ectomycorrhizal truffle lifestyle.</title>
        <authorList>
            <person name="Murat C."/>
            <person name="Payen T."/>
            <person name="Noel B."/>
            <person name="Kuo A."/>
            <person name="Morin E."/>
            <person name="Chen J."/>
            <person name="Kohler A."/>
            <person name="Krizsan K."/>
            <person name="Balestrini R."/>
            <person name="Da Silva C."/>
            <person name="Montanini B."/>
            <person name="Hainaut M."/>
            <person name="Levati E."/>
            <person name="Barry K.W."/>
            <person name="Belfiori B."/>
            <person name="Cichocki N."/>
            <person name="Clum A."/>
            <person name="Dockter R.B."/>
            <person name="Fauchery L."/>
            <person name="Guy J."/>
            <person name="Iotti M."/>
            <person name="Le Tacon F."/>
            <person name="Lindquist E.A."/>
            <person name="Lipzen A."/>
            <person name="Malagnac F."/>
            <person name="Mello A."/>
            <person name="Molinier V."/>
            <person name="Miyauchi S."/>
            <person name="Poulain J."/>
            <person name="Riccioni C."/>
            <person name="Rubini A."/>
            <person name="Sitrit Y."/>
            <person name="Splivallo R."/>
            <person name="Traeger S."/>
            <person name="Wang M."/>
            <person name="Zifcakova L."/>
            <person name="Wipf D."/>
            <person name="Zambonelli A."/>
            <person name="Paolocci F."/>
            <person name="Nowrousian M."/>
            <person name="Ottonello S."/>
            <person name="Baldrian P."/>
            <person name="Spatafora J.W."/>
            <person name="Henrissat B."/>
            <person name="Nagy L.G."/>
            <person name="Aury J.M."/>
            <person name="Wincker P."/>
            <person name="Grigoriev I.V."/>
            <person name="Bonfante P."/>
            <person name="Martin F.M."/>
        </authorList>
    </citation>
    <scope>NUCLEOTIDE SEQUENCE [LARGE SCALE GENOMIC DNA]</scope>
    <source>
        <strain evidence="2 3">RN42</strain>
    </source>
</reference>
<keyword evidence="1" id="KW-0732">Signal</keyword>
<evidence type="ECO:0000256" key="1">
    <source>
        <dbReference type="SAM" id="SignalP"/>
    </source>
</evidence>